<dbReference type="OrthoDB" id="3781480at2759"/>
<accession>A0A6A7A694</accession>
<sequence length="385" mass="44999">MKQMLWALDAQQRRQVLGLYKEAKELAVFVQELEIKIKTSELKEHQLRVDLESRSKSSVSAYVRSKLEDLRDGEMSLNRKLKQTTVETGELRKLLTQREEPLQKLAKQCASIVGLSFAITVLTRLPRELRDNIYDYLWDSKSVDHVEEWISASHEVGRKASSLHHWDPLAPSFADATYIGELFAQEVVTWFFRMIKKPEVDYRAVQAYLEMDTFGSMTFRPRDVIRRLTIKVDWEFSSQRGVAYGDLQKNLESVLSLPVRDDFVVEIFIALVLFPVVELFHVLEVIRPIYRGLVDKGMRVDVLGDRFFAAKWRDRADKKAAPKRTPREMAGLLNDYFDVTTPEEWLLLKETEINQFSHQRRKMKCLQMLDKMRNDMQTSDNSSEQ</sequence>
<dbReference type="Proteomes" id="UP000799424">
    <property type="component" value="Unassembled WGS sequence"/>
</dbReference>
<keyword evidence="2" id="KW-1185">Reference proteome</keyword>
<evidence type="ECO:0000313" key="2">
    <source>
        <dbReference type="Proteomes" id="UP000799424"/>
    </source>
</evidence>
<evidence type="ECO:0000313" key="1">
    <source>
        <dbReference type="EMBL" id="KAF2828207.1"/>
    </source>
</evidence>
<gene>
    <name evidence="1" type="ORF">CC86DRAFT_369324</name>
</gene>
<proteinExistence type="predicted"/>
<dbReference type="AlphaFoldDB" id="A0A6A7A694"/>
<organism evidence="1 2">
    <name type="scientific">Ophiobolus disseminans</name>
    <dbReference type="NCBI Taxonomy" id="1469910"/>
    <lineage>
        <taxon>Eukaryota</taxon>
        <taxon>Fungi</taxon>
        <taxon>Dikarya</taxon>
        <taxon>Ascomycota</taxon>
        <taxon>Pezizomycotina</taxon>
        <taxon>Dothideomycetes</taxon>
        <taxon>Pleosporomycetidae</taxon>
        <taxon>Pleosporales</taxon>
        <taxon>Pleosporineae</taxon>
        <taxon>Phaeosphaeriaceae</taxon>
        <taxon>Ophiobolus</taxon>
    </lineage>
</organism>
<dbReference type="EMBL" id="MU006223">
    <property type="protein sequence ID" value="KAF2828207.1"/>
    <property type="molecule type" value="Genomic_DNA"/>
</dbReference>
<reference evidence="1" key="1">
    <citation type="journal article" date="2020" name="Stud. Mycol.">
        <title>101 Dothideomycetes genomes: a test case for predicting lifestyles and emergence of pathogens.</title>
        <authorList>
            <person name="Haridas S."/>
            <person name="Albert R."/>
            <person name="Binder M."/>
            <person name="Bloem J."/>
            <person name="Labutti K."/>
            <person name="Salamov A."/>
            <person name="Andreopoulos B."/>
            <person name="Baker S."/>
            <person name="Barry K."/>
            <person name="Bills G."/>
            <person name="Bluhm B."/>
            <person name="Cannon C."/>
            <person name="Castanera R."/>
            <person name="Culley D."/>
            <person name="Daum C."/>
            <person name="Ezra D."/>
            <person name="Gonzalez J."/>
            <person name="Henrissat B."/>
            <person name="Kuo A."/>
            <person name="Liang C."/>
            <person name="Lipzen A."/>
            <person name="Lutzoni F."/>
            <person name="Magnuson J."/>
            <person name="Mondo S."/>
            <person name="Nolan M."/>
            <person name="Ohm R."/>
            <person name="Pangilinan J."/>
            <person name="Park H.-J."/>
            <person name="Ramirez L."/>
            <person name="Alfaro M."/>
            <person name="Sun H."/>
            <person name="Tritt A."/>
            <person name="Yoshinaga Y."/>
            <person name="Zwiers L.-H."/>
            <person name="Turgeon B."/>
            <person name="Goodwin S."/>
            <person name="Spatafora J."/>
            <person name="Crous P."/>
            <person name="Grigoriev I."/>
        </authorList>
    </citation>
    <scope>NUCLEOTIDE SEQUENCE</scope>
    <source>
        <strain evidence="1">CBS 113818</strain>
    </source>
</reference>
<protein>
    <submittedName>
        <fullName evidence="1">Uncharacterized protein</fullName>
    </submittedName>
</protein>
<name>A0A6A7A694_9PLEO</name>